<dbReference type="SUPFAM" id="SSF55874">
    <property type="entry name" value="ATPase domain of HSP90 chaperone/DNA topoisomerase II/histidine kinase"/>
    <property type="match status" value="1"/>
</dbReference>
<name>F5XW89_RAMTT</name>
<dbReference type="GO" id="GO:0000155">
    <property type="term" value="F:phosphorelay sensor kinase activity"/>
    <property type="evidence" value="ECO:0007669"/>
    <property type="project" value="InterPro"/>
</dbReference>
<dbReference type="PROSITE" id="PS50109">
    <property type="entry name" value="HIS_KIN"/>
    <property type="match status" value="1"/>
</dbReference>
<dbReference type="KEGG" id="rta:Rta_05810"/>
<organism evidence="13 14">
    <name type="scientific">Ramlibacter tataouinensis (strain ATCC BAA-407 / DSM 14655 / LMG 21543 / TTB310)</name>
    <dbReference type="NCBI Taxonomy" id="365046"/>
    <lineage>
        <taxon>Bacteria</taxon>
        <taxon>Pseudomonadati</taxon>
        <taxon>Pseudomonadota</taxon>
        <taxon>Betaproteobacteria</taxon>
        <taxon>Burkholderiales</taxon>
        <taxon>Comamonadaceae</taxon>
        <taxon>Ramlibacter</taxon>
    </lineage>
</organism>
<dbReference type="Pfam" id="PF08448">
    <property type="entry name" value="PAS_4"/>
    <property type="match status" value="1"/>
</dbReference>
<reference evidence="14" key="1">
    <citation type="submission" date="2006-01" db="EMBL/GenBank/DDBJ databases">
        <title>Genome of the cyst-dividing bacterium Ramlibacter tataouinensis.</title>
        <authorList>
            <person name="Barakat M."/>
            <person name="Ortet P."/>
            <person name="De Luca G."/>
            <person name="Jourlin-Castelli C."/>
            <person name="Ansaldi M."/>
            <person name="Py B."/>
            <person name="Fichant G."/>
            <person name="Coutinho P."/>
            <person name="Voulhoux R."/>
            <person name="Bastien O."/>
            <person name="Roy S."/>
            <person name="Marechal E."/>
            <person name="Henrissat B."/>
            <person name="Quentin Y."/>
            <person name="Noirot P."/>
            <person name="Filloux A."/>
            <person name="Mejean V."/>
            <person name="DuBow M."/>
            <person name="Barras F."/>
            <person name="Heulin T."/>
        </authorList>
    </citation>
    <scope>NUCLEOTIDE SEQUENCE [LARGE SCALE GENOMIC DNA]</scope>
    <source>
        <strain evidence="14">ATCC BAA-407 / DSM 14655 / LMG 21543 / TTB310</strain>
    </source>
</reference>
<dbReference type="PANTHER" id="PTHR43547:SF2">
    <property type="entry name" value="HYBRID SIGNAL TRANSDUCTION HISTIDINE KINASE C"/>
    <property type="match status" value="1"/>
</dbReference>
<feature type="domain" description="PAC" evidence="12">
    <location>
        <begin position="261"/>
        <end position="316"/>
    </location>
</feature>
<feature type="domain" description="Response regulatory" evidence="11">
    <location>
        <begin position="567"/>
        <end position="683"/>
    </location>
</feature>
<evidence type="ECO:0000259" key="12">
    <source>
        <dbReference type="PROSITE" id="PS50113"/>
    </source>
</evidence>
<dbReference type="PRINTS" id="PR00344">
    <property type="entry name" value="BCTRLSENSOR"/>
</dbReference>
<evidence type="ECO:0000259" key="10">
    <source>
        <dbReference type="PROSITE" id="PS50109"/>
    </source>
</evidence>
<dbReference type="InterPro" id="IPR035965">
    <property type="entry name" value="PAS-like_dom_sf"/>
</dbReference>
<evidence type="ECO:0000256" key="7">
    <source>
        <dbReference type="ARBA" id="ARBA00023012"/>
    </source>
</evidence>
<dbReference type="STRING" id="365046.Rta_05810"/>
<dbReference type="Gene3D" id="3.30.450.20">
    <property type="entry name" value="PAS domain"/>
    <property type="match status" value="2"/>
</dbReference>
<evidence type="ECO:0000256" key="1">
    <source>
        <dbReference type="ARBA" id="ARBA00000085"/>
    </source>
</evidence>
<dbReference type="InterPro" id="IPR004358">
    <property type="entry name" value="Sig_transdc_His_kin-like_C"/>
</dbReference>
<evidence type="ECO:0000256" key="3">
    <source>
        <dbReference type="ARBA" id="ARBA00012438"/>
    </source>
</evidence>
<evidence type="ECO:0000256" key="9">
    <source>
        <dbReference type="PROSITE-ProRule" id="PRU00169"/>
    </source>
</evidence>
<dbReference type="SMART" id="SM00448">
    <property type="entry name" value="REC"/>
    <property type="match status" value="1"/>
</dbReference>
<dbReference type="Pfam" id="PF00072">
    <property type="entry name" value="Response_reg"/>
    <property type="match status" value="1"/>
</dbReference>
<dbReference type="InterPro" id="IPR001789">
    <property type="entry name" value="Sig_transdc_resp-reg_receiver"/>
</dbReference>
<dbReference type="Pfam" id="PF00512">
    <property type="entry name" value="HisKA"/>
    <property type="match status" value="1"/>
</dbReference>
<dbReference type="eggNOG" id="COG0784">
    <property type="taxonomic scope" value="Bacteria"/>
</dbReference>
<keyword evidence="5" id="KW-0808">Transferase</keyword>
<evidence type="ECO:0000256" key="6">
    <source>
        <dbReference type="ARBA" id="ARBA00022777"/>
    </source>
</evidence>
<feature type="modified residue" description="4-aspartylphosphate" evidence="9">
    <location>
        <position position="616"/>
    </location>
</feature>
<dbReference type="SUPFAM" id="SSF52172">
    <property type="entry name" value="CheY-like"/>
    <property type="match status" value="1"/>
</dbReference>
<keyword evidence="8" id="KW-0472">Membrane</keyword>
<dbReference type="CDD" id="cd00082">
    <property type="entry name" value="HisKA"/>
    <property type="match status" value="1"/>
</dbReference>
<dbReference type="InterPro" id="IPR000700">
    <property type="entry name" value="PAS-assoc_C"/>
</dbReference>
<dbReference type="EMBL" id="CP000245">
    <property type="protein sequence ID" value="AEG91659.1"/>
    <property type="molecule type" value="Genomic_DNA"/>
</dbReference>
<sequence>MNRPAQTPHPLLMVPTEGAGAAAATETGRMFERTDWAATPLGPVEHWPQSLRIAASICLNSRFPMFVWWGPSLVNIYNDAYVPILGKRHPQAFGRPALDSWSDIWDVLGPQVEAVMRHGRPTWNERVLLVMERNGFPEDTWFTWSYSPVHDDAGAIGGLFCACTEETGRVAAERERDRLVREAQDAAQTLQTWFDNAPGFIALLRGPDLVFEMVNQAYYQLVGHRQIEGLPVFQALPDLRHQGFEELLHQVYASGEPFTGRAVRLVVQKEPGGPLAERFVDLVYQPVRDASGQVVGIFAQGNDVTEQVKAVNALTEADRRKDEFLAMLAHELRNPLAPIAAAADLLTLGRMDEARVRHTSAIISRQVRHMTGLVDDLLDVSRVTRGLVELEQARVDAKRVVRDAGEQVRPLIEARRHRLSLHMPPEPVFVRGDHKRLVQVVGNLLNNAAKYTPEGGEIEVRLRTHDAQVELVVDDNGTGMTPELAQRAFELFAQAARSSDRSQGGLGIGLALVRSLVELHGGRVTAHSDGPGRGSRFTVCLPRLVEPPPAADAPGPALAAPAAQPLQVMVVDDNADAAQLLAMLVETLGHQVTVETNPLGALERARTLRPQLFLLDIGLPDMDGKELARRLRADPATAGARLVAITGYGQEHDRRGTLAAGFDAHFVKPVDVSQLARLLADTAGD</sequence>
<dbReference type="Pfam" id="PF02518">
    <property type="entry name" value="HATPase_c"/>
    <property type="match status" value="1"/>
</dbReference>
<keyword evidence="7" id="KW-0902">Two-component regulatory system</keyword>
<keyword evidence="14" id="KW-1185">Reference proteome</keyword>
<dbReference type="eggNOG" id="COG5002">
    <property type="taxonomic scope" value="Bacteria"/>
</dbReference>
<dbReference type="GO" id="GO:0005886">
    <property type="term" value="C:plasma membrane"/>
    <property type="evidence" value="ECO:0007669"/>
    <property type="project" value="UniProtKB-SubCell"/>
</dbReference>
<dbReference type="InterPro" id="IPR003661">
    <property type="entry name" value="HisK_dim/P_dom"/>
</dbReference>
<evidence type="ECO:0000256" key="5">
    <source>
        <dbReference type="ARBA" id="ARBA00022679"/>
    </source>
</evidence>
<gene>
    <name evidence="13" type="ordered locus">Rta_05810</name>
</gene>
<comment type="subcellular location">
    <subcellularLocation>
        <location evidence="2">Cell inner membrane</location>
        <topology evidence="2">Multi-pass membrane protein</topology>
    </subcellularLocation>
</comment>
<dbReference type="FunFam" id="3.30.565.10:FF:000006">
    <property type="entry name" value="Sensor histidine kinase WalK"/>
    <property type="match status" value="1"/>
</dbReference>
<dbReference type="PATRIC" id="fig|365046.3.peg.596"/>
<dbReference type="InterPro" id="IPR013656">
    <property type="entry name" value="PAS_4"/>
</dbReference>
<dbReference type="InterPro" id="IPR005467">
    <property type="entry name" value="His_kinase_dom"/>
</dbReference>
<dbReference type="CDD" id="cd00075">
    <property type="entry name" value="HATPase"/>
    <property type="match status" value="1"/>
</dbReference>
<dbReference type="EC" id="2.7.13.3" evidence="3"/>
<dbReference type="HOGENOM" id="CLU_000445_114_15_4"/>
<evidence type="ECO:0000313" key="14">
    <source>
        <dbReference type="Proteomes" id="UP000008385"/>
    </source>
</evidence>
<dbReference type="InterPro" id="IPR036890">
    <property type="entry name" value="HATPase_C_sf"/>
</dbReference>
<protein>
    <recommendedName>
        <fullName evidence="3">histidine kinase</fullName>
        <ecNumber evidence="3">2.7.13.3</ecNumber>
    </recommendedName>
</protein>
<evidence type="ECO:0000256" key="8">
    <source>
        <dbReference type="ARBA" id="ARBA00023136"/>
    </source>
</evidence>
<dbReference type="AlphaFoldDB" id="F5XW89"/>
<dbReference type="SUPFAM" id="SSF55785">
    <property type="entry name" value="PYP-like sensor domain (PAS domain)"/>
    <property type="match status" value="2"/>
</dbReference>
<evidence type="ECO:0000256" key="4">
    <source>
        <dbReference type="ARBA" id="ARBA00022553"/>
    </source>
</evidence>
<dbReference type="InterPro" id="IPR036097">
    <property type="entry name" value="HisK_dim/P_sf"/>
</dbReference>
<comment type="catalytic activity">
    <reaction evidence="1">
        <text>ATP + protein L-histidine = ADP + protein N-phospho-L-histidine.</text>
        <dbReference type="EC" id="2.7.13.3"/>
    </reaction>
</comment>
<feature type="domain" description="Histidine kinase" evidence="10">
    <location>
        <begin position="327"/>
        <end position="545"/>
    </location>
</feature>
<dbReference type="FunFam" id="1.10.287.130:FF:000001">
    <property type="entry name" value="Two-component sensor histidine kinase"/>
    <property type="match status" value="1"/>
</dbReference>
<dbReference type="SMART" id="SM00388">
    <property type="entry name" value="HisKA"/>
    <property type="match status" value="1"/>
</dbReference>
<dbReference type="Gene3D" id="3.40.50.2300">
    <property type="match status" value="1"/>
</dbReference>
<accession>F5XW89</accession>
<dbReference type="Gene3D" id="1.10.287.130">
    <property type="match status" value="1"/>
</dbReference>
<dbReference type="SMART" id="SM00387">
    <property type="entry name" value="HATPase_c"/>
    <property type="match status" value="1"/>
</dbReference>
<dbReference type="Proteomes" id="UP000008385">
    <property type="component" value="Chromosome"/>
</dbReference>
<reference evidence="13 14" key="2">
    <citation type="journal article" date="2011" name="PLoS ONE">
        <title>The Cyst-Dividing Bacterium Ramlibacter tataouinensis TTB310 Genome Reveals a Well-Stocked Toolbox for Adaptation to a Desert Environment.</title>
        <authorList>
            <person name="De Luca G."/>
            <person name="Barakat M."/>
            <person name="Ortet P."/>
            <person name="Fochesato S."/>
            <person name="Jourlin-Castelli C."/>
            <person name="Ansaldi M."/>
            <person name="Py B."/>
            <person name="Fichant G."/>
            <person name="Coutinho P.M."/>
            <person name="Voulhoux R."/>
            <person name="Bastien O."/>
            <person name="Marechal E."/>
            <person name="Henrissat B."/>
            <person name="Quentin Y."/>
            <person name="Noirot P."/>
            <person name="Filloux A."/>
            <person name="Mejean V."/>
            <person name="Dubow M.S."/>
            <person name="Barras F."/>
            <person name="Barbe V."/>
            <person name="Weissenbach J."/>
            <person name="Mihalcescu I."/>
            <person name="Vermeglio A."/>
            <person name="Achouak W."/>
            <person name="Heulin T."/>
        </authorList>
    </citation>
    <scope>NUCLEOTIDE SEQUENCE [LARGE SCALE GENOMIC DNA]</scope>
    <source>
        <strain evidence="14">ATCC BAA-407 / DSM 14655 / LMG 21543 / TTB310</strain>
    </source>
</reference>
<evidence type="ECO:0000259" key="11">
    <source>
        <dbReference type="PROSITE" id="PS50110"/>
    </source>
</evidence>
<dbReference type="OrthoDB" id="9792270at2"/>
<dbReference type="RefSeq" id="WP_013899892.1">
    <property type="nucleotide sequence ID" value="NC_015677.1"/>
</dbReference>
<evidence type="ECO:0000313" key="13">
    <source>
        <dbReference type="EMBL" id="AEG91659.1"/>
    </source>
</evidence>
<dbReference type="CDD" id="cd17580">
    <property type="entry name" value="REC_2_DhkD-like"/>
    <property type="match status" value="1"/>
</dbReference>
<dbReference type="InterPro" id="IPR003594">
    <property type="entry name" value="HATPase_dom"/>
</dbReference>
<dbReference type="Gene3D" id="3.30.565.10">
    <property type="entry name" value="Histidine kinase-like ATPase, C-terminal domain"/>
    <property type="match status" value="1"/>
</dbReference>
<dbReference type="PROSITE" id="PS50110">
    <property type="entry name" value="RESPONSE_REGULATORY"/>
    <property type="match status" value="1"/>
</dbReference>
<dbReference type="SUPFAM" id="SSF47384">
    <property type="entry name" value="Homodimeric domain of signal transducing histidine kinase"/>
    <property type="match status" value="1"/>
</dbReference>
<keyword evidence="6 13" id="KW-0418">Kinase</keyword>
<dbReference type="InterPro" id="IPR011006">
    <property type="entry name" value="CheY-like_superfamily"/>
</dbReference>
<dbReference type="PROSITE" id="PS50113">
    <property type="entry name" value="PAC"/>
    <property type="match status" value="1"/>
</dbReference>
<proteinExistence type="predicted"/>
<evidence type="ECO:0000256" key="2">
    <source>
        <dbReference type="ARBA" id="ARBA00004429"/>
    </source>
</evidence>
<dbReference type="PANTHER" id="PTHR43547">
    <property type="entry name" value="TWO-COMPONENT HISTIDINE KINASE"/>
    <property type="match status" value="1"/>
</dbReference>
<keyword evidence="4 9" id="KW-0597">Phosphoprotein</keyword>